<dbReference type="Gene3D" id="3.30.40.10">
    <property type="entry name" value="Zinc/RING finger domain, C3HC4 (zinc finger)"/>
    <property type="match status" value="1"/>
</dbReference>
<dbReference type="Pfam" id="PF13639">
    <property type="entry name" value="zf-RING_2"/>
    <property type="match status" value="1"/>
</dbReference>
<dbReference type="InterPro" id="IPR001841">
    <property type="entry name" value="Znf_RING"/>
</dbReference>
<dbReference type="PROSITE" id="PS50089">
    <property type="entry name" value="ZF_RING_2"/>
    <property type="match status" value="1"/>
</dbReference>
<dbReference type="PROSITE" id="PS50096">
    <property type="entry name" value="IQ"/>
    <property type="match status" value="1"/>
</dbReference>
<feature type="domain" description="RING-type" evidence="2">
    <location>
        <begin position="43"/>
        <end position="90"/>
    </location>
</feature>
<evidence type="ECO:0000259" key="2">
    <source>
        <dbReference type="PROSITE" id="PS50089"/>
    </source>
</evidence>
<dbReference type="InParanoid" id="E1ZN65"/>
<dbReference type="OMA" id="HTGQARC"/>
<reference evidence="3 4" key="1">
    <citation type="journal article" date="2010" name="Plant Cell">
        <title>The Chlorella variabilis NC64A genome reveals adaptation to photosymbiosis, coevolution with viruses, and cryptic sex.</title>
        <authorList>
            <person name="Blanc G."/>
            <person name="Duncan G."/>
            <person name="Agarkova I."/>
            <person name="Borodovsky M."/>
            <person name="Gurnon J."/>
            <person name="Kuo A."/>
            <person name="Lindquist E."/>
            <person name="Lucas S."/>
            <person name="Pangilinan J."/>
            <person name="Polle J."/>
            <person name="Salamov A."/>
            <person name="Terry A."/>
            <person name="Yamada T."/>
            <person name="Dunigan D.D."/>
            <person name="Grigoriev I.V."/>
            <person name="Claverie J.M."/>
            <person name="Van Etten J.L."/>
        </authorList>
    </citation>
    <scope>NUCLEOTIDE SEQUENCE [LARGE SCALE GENOMIC DNA]</scope>
    <source>
        <strain evidence="3 4">NC64A</strain>
    </source>
</reference>
<dbReference type="Pfam" id="PF00612">
    <property type="entry name" value="IQ"/>
    <property type="match status" value="1"/>
</dbReference>
<dbReference type="KEGG" id="cvr:CHLNCDRAFT_11976"/>
<dbReference type="OrthoDB" id="8062037at2759"/>
<dbReference type="SMART" id="SM00184">
    <property type="entry name" value="RING"/>
    <property type="match status" value="1"/>
</dbReference>
<dbReference type="InterPro" id="IPR013083">
    <property type="entry name" value="Znf_RING/FYVE/PHD"/>
</dbReference>
<keyword evidence="1" id="KW-0479">Metal-binding</keyword>
<keyword evidence="1" id="KW-0862">Zinc</keyword>
<dbReference type="Proteomes" id="UP000008141">
    <property type="component" value="Unassembled WGS sequence"/>
</dbReference>
<dbReference type="EMBL" id="GL433854">
    <property type="protein sequence ID" value="EFN52916.1"/>
    <property type="molecule type" value="Genomic_DNA"/>
</dbReference>
<dbReference type="CDD" id="cd16677">
    <property type="entry name" value="RING-H2_RNF32_rpt1"/>
    <property type="match status" value="1"/>
</dbReference>
<dbReference type="InterPro" id="IPR000048">
    <property type="entry name" value="IQ_motif_EF-hand-BS"/>
</dbReference>
<name>E1ZN65_CHLVA</name>
<dbReference type="SUPFAM" id="SSF57850">
    <property type="entry name" value="RING/U-box"/>
    <property type="match status" value="1"/>
</dbReference>
<dbReference type="GeneID" id="17352285"/>
<evidence type="ECO:0000256" key="1">
    <source>
        <dbReference type="PROSITE-ProRule" id="PRU00175"/>
    </source>
</evidence>
<dbReference type="InterPro" id="IPR042862">
    <property type="entry name" value="RNF32"/>
</dbReference>
<dbReference type="PANTHER" id="PTHR14991:SF0">
    <property type="entry name" value="RING FINGER PROTEIN 32"/>
    <property type="match status" value="1"/>
</dbReference>
<evidence type="ECO:0000313" key="4">
    <source>
        <dbReference type="Proteomes" id="UP000008141"/>
    </source>
</evidence>
<feature type="non-terminal residue" evidence="3">
    <location>
        <position position="155"/>
    </location>
</feature>
<sequence>TAAEVSLAQRLGLVPAPPPALSSDEWLAVHLASRLRQDSSGLCSICLAPFKAAAQVLLSCSHTFHATCLASFERFSREHTGQARCCPLCRCQAYQKRRIADAELLWRHACAARIQAAWRGRLARRHFRALRRLLPPQHPALRRRWCAERLEEGSA</sequence>
<evidence type="ECO:0000313" key="3">
    <source>
        <dbReference type="EMBL" id="EFN52916.1"/>
    </source>
</evidence>
<feature type="non-terminal residue" evidence="3">
    <location>
        <position position="1"/>
    </location>
</feature>
<accession>E1ZN65</accession>
<dbReference type="eggNOG" id="KOG0800">
    <property type="taxonomic scope" value="Eukaryota"/>
</dbReference>
<proteinExistence type="predicted"/>
<protein>
    <recommendedName>
        <fullName evidence="2">RING-type domain-containing protein</fullName>
    </recommendedName>
</protein>
<dbReference type="RefSeq" id="XP_005845018.1">
    <property type="nucleotide sequence ID" value="XM_005844956.1"/>
</dbReference>
<organism evidence="4">
    <name type="scientific">Chlorella variabilis</name>
    <name type="common">Green alga</name>
    <dbReference type="NCBI Taxonomy" id="554065"/>
    <lineage>
        <taxon>Eukaryota</taxon>
        <taxon>Viridiplantae</taxon>
        <taxon>Chlorophyta</taxon>
        <taxon>core chlorophytes</taxon>
        <taxon>Trebouxiophyceae</taxon>
        <taxon>Chlorellales</taxon>
        <taxon>Chlorellaceae</taxon>
        <taxon>Chlorella clade</taxon>
        <taxon>Chlorella</taxon>
    </lineage>
</organism>
<keyword evidence="1" id="KW-0863">Zinc-finger</keyword>
<keyword evidence="4" id="KW-1185">Reference proteome</keyword>
<gene>
    <name evidence="3" type="ORF">CHLNCDRAFT_11976</name>
</gene>
<dbReference type="AlphaFoldDB" id="E1ZN65"/>
<dbReference type="STRING" id="554065.E1ZN65"/>
<dbReference type="GO" id="GO:0008270">
    <property type="term" value="F:zinc ion binding"/>
    <property type="evidence" value="ECO:0007669"/>
    <property type="project" value="UniProtKB-KW"/>
</dbReference>
<dbReference type="PANTHER" id="PTHR14991">
    <property type="entry name" value="RING FINGER PROTEIN 32"/>
    <property type="match status" value="1"/>
</dbReference>